<proteinExistence type="predicted"/>
<evidence type="ECO:0000313" key="2">
    <source>
        <dbReference type="Proteomes" id="UP000195521"/>
    </source>
</evidence>
<dbReference type="RefSeq" id="XP_028544852.1">
    <property type="nucleotide sequence ID" value="XM_028689051.1"/>
</dbReference>
<evidence type="ECO:0000313" key="1">
    <source>
        <dbReference type="EMBL" id="GAW82263.1"/>
    </source>
</evidence>
<dbReference type="OMA" id="WEITTYN"/>
<reference evidence="2" key="1">
    <citation type="submission" date="2017-04" db="EMBL/GenBank/DDBJ databases">
        <title>Plasmodium gonderi genome.</title>
        <authorList>
            <person name="Arisue N."/>
            <person name="Honma H."/>
            <person name="Kawai S."/>
            <person name="Tougan T."/>
            <person name="Tanabe K."/>
            <person name="Horii T."/>
        </authorList>
    </citation>
    <scope>NUCLEOTIDE SEQUENCE [LARGE SCALE GENOMIC DNA]</scope>
    <source>
        <strain evidence="2">ATCC 30045</strain>
    </source>
</reference>
<comment type="caution">
    <text evidence="1">The sequence shown here is derived from an EMBL/GenBank/DDBJ whole genome shotgun (WGS) entry which is preliminary data.</text>
</comment>
<keyword evidence="2" id="KW-1185">Reference proteome</keyword>
<dbReference type="AlphaFoldDB" id="A0A1Y1JPC1"/>
<protein>
    <submittedName>
        <fullName evidence="1">Uncharacterized protein</fullName>
    </submittedName>
</protein>
<dbReference type="Proteomes" id="UP000195521">
    <property type="component" value="Unassembled WGS sequence"/>
</dbReference>
<gene>
    <name evidence="1" type="ORF">PGO_122600</name>
</gene>
<dbReference type="GeneID" id="39749000"/>
<organism evidence="1 2">
    <name type="scientific">Plasmodium gonderi</name>
    <dbReference type="NCBI Taxonomy" id="77519"/>
    <lineage>
        <taxon>Eukaryota</taxon>
        <taxon>Sar</taxon>
        <taxon>Alveolata</taxon>
        <taxon>Apicomplexa</taxon>
        <taxon>Aconoidasida</taxon>
        <taxon>Haemosporida</taxon>
        <taxon>Plasmodiidae</taxon>
        <taxon>Plasmodium</taxon>
        <taxon>Plasmodium (Plasmodium)</taxon>
    </lineage>
</organism>
<dbReference type="EMBL" id="BDQF01000013">
    <property type="protein sequence ID" value="GAW82263.1"/>
    <property type="molecule type" value="Genomic_DNA"/>
</dbReference>
<accession>A0A1Y1JPC1</accession>
<name>A0A1Y1JPC1_PLAGO</name>
<dbReference type="OrthoDB" id="369837at2759"/>
<sequence>MRMQSVTRLKAMLFVLSAFLLSVYNVKILISEGRNLKGYQHPMTSAPITRRSYYYENIFKGNDKNVKSGVLGMRRRGNYYCVTNIKNWTENIKKLINKYGSSQSNKEEKIAIHPLKNCRWEITTYNFFLQKNSSFFIHIYDNGKVKTSDNMEGTWFYNNYYLTWFIEYDNRRIYYTAELLWNGDKSKLTKGIIYEEKKKRRFFLPSYFFRKVLGSFDGKIVN</sequence>